<evidence type="ECO:0000256" key="3">
    <source>
        <dbReference type="ARBA" id="ARBA00022989"/>
    </source>
</evidence>
<dbReference type="SUPFAM" id="SSF81324">
    <property type="entry name" value="Voltage-gated potassium channels"/>
    <property type="match status" value="1"/>
</dbReference>
<keyword evidence="3 5" id="KW-1133">Transmembrane helix</keyword>
<dbReference type="OrthoDB" id="2984333at2759"/>
<evidence type="ECO:0000256" key="5">
    <source>
        <dbReference type="SAM" id="Phobius"/>
    </source>
</evidence>
<dbReference type="GO" id="GO:0001518">
    <property type="term" value="C:voltage-gated sodium channel complex"/>
    <property type="evidence" value="ECO:0007669"/>
    <property type="project" value="TreeGrafter"/>
</dbReference>
<evidence type="ECO:0000256" key="2">
    <source>
        <dbReference type="ARBA" id="ARBA00022692"/>
    </source>
</evidence>
<dbReference type="WBParaSite" id="GPUH_0002030901-mRNA-1">
    <property type="protein sequence ID" value="GPUH_0002030901-mRNA-1"/>
    <property type="gene ID" value="GPUH_0002030901"/>
</dbReference>
<feature type="transmembrane region" description="Helical" evidence="5">
    <location>
        <begin position="79"/>
        <end position="98"/>
    </location>
</feature>
<dbReference type="InterPro" id="IPR005821">
    <property type="entry name" value="Ion_trans_dom"/>
</dbReference>
<evidence type="ECO:0000259" key="6">
    <source>
        <dbReference type="Pfam" id="PF00520"/>
    </source>
</evidence>
<dbReference type="AlphaFoldDB" id="A0A183EH43"/>
<proteinExistence type="predicted"/>
<reference evidence="9" key="1">
    <citation type="submission" date="2016-06" db="UniProtKB">
        <authorList>
            <consortium name="WormBaseParasite"/>
        </authorList>
    </citation>
    <scope>IDENTIFICATION</scope>
</reference>
<dbReference type="GO" id="GO:0043005">
    <property type="term" value="C:neuron projection"/>
    <property type="evidence" value="ECO:0007669"/>
    <property type="project" value="TreeGrafter"/>
</dbReference>
<keyword evidence="4 5" id="KW-0472">Membrane</keyword>
<dbReference type="Gene3D" id="1.20.120.350">
    <property type="entry name" value="Voltage-gated potassium channels. Chain C"/>
    <property type="match status" value="1"/>
</dbReference>
<dbReference type="InterPro" id="IPR027359">
    <property type="entry name" value="Volt_channel_dom_sf"/>
</dbReference>
<comment type="subcellular location">
    <subcellularLocation>
        <location evidence="1">Membrane</location>
        <topology evidence="1">Multi-pass membrane protein</topology>
    </subcellularLocation>
</comment>
<dbReference type="GO" id="GO:0086010">
    <property type="term" value="P:membrane depolarization during action potential"/>
    <property type="evidence" value="ECO:0007669"/>
    <property type="project" value="TreeGrafter"/>
</dbReference>
<keyword evidence="8" id="KW-1185">Reference proteome</keyword>
<dbReference type="EMBL" id="UYRT01090116">
    <property type="protein sequence ID" value="VDN35707.1"/>
    <property type="molecule type" value="Genomic_DNA"/>
</dbReference>
<feature type="transmembrane region" description="Helical" evidence="5">
    <location>
        <begin position="41"/>
        <end position="59"/>
    </location>
</feature>
<evidence type="ECO:0000313" key="8">
    <source>
        <dbReference type="Proteomes" id="UP000271098"/>
    </source>
</evidence>
<dbReference type="GO" id="GO:0070509">
    <property type="term" value="P:calcium ion import"/>
    <property type="evidence" value="ECO:0007669"/>
    <property type="project" value="TreeGrafter"/>
</dbReference>
<feature type="domain" description="Ion transport" evidence="6">
    <location>
        <begin position="40"/>
        <end position="94"/>
    </location>
</feature>
<dbReference type="Proteomes" id="UP000271098">
    <property type="component" value="Unassembled WGS sequence"/>
</dbReference>
<reference evidence="7 8" key="2">
    <citation type="submission" date="2018-11" db="EMBL/GenBank/DDBJ databases">
        <authorList>
            <consortium name="Pathogen Informatics"/>
        </authorList>
    </citation>
    <scope>NUCLEOTIDE SEQUENCE [LARGE SCALE GENOMIC DNA]</scope>
</reference>
<name>A0A183EH43_9BILA</name>
<organism evidence="9">
    <name type="scientific">Gongylonema pulchrum</name>
    <dbReference type="NCBI Taxonomy" id="637853"/>
    <lineage>
        <taxon>Eukaryota</taxon>
        <taxon>Metazoa</taxon>
        <taxon>Ecdysozoa</taxon>
        <taxon>Nematoda</taxon>
        <taxon>Chromadorea</taxon>
        <taxon>Rhabditida</taxon>
        <taxon>Spirurina</taxon>
        <taxon>Spiruromorpha</taxon>
        <taxon>Spiruroidea</taxon>
        <taxon>Gongylonematidae</taxon>
        <taxon>Gongylonema</taxon>
    </lineage>
</organism>
<evidence type="ECO:0000313" key="9">
    <source>
        <dbReference type="WBParaSite" id="GPUH_0002030901-mRNA-1"/>
    </source>
</evidence>
<protein>
    <submittedName>
        <fullName evidence="9">Ion_trans domain-containing protein</fullName>
    </submittedName>
</protein>
<sequence>MDLYKYVLQASQELQKAIEDEQRRKKERQNTKCLQLTQKKWFDYTILLFIAINCITLAMERPSIPPKSLERQFLSFTGYVFTVIFTIEMTMKVCYWCSKRVKLSSIQFNDTLMLALRAC</sequence>
<evidence type="ECO:0000256" key="4">
    <source>
        <dbReference type="ARBA" id="ARBA00023136"/>
    </source>
</evidence>
<dbReference type="PANTHER" id="PTHR10037:SF230">
    <property type="entry name" value="CA[2+]-CHANNEL PROTEIN ALPHA[[1]] SUBUNIT T, ISOFORM F"/>
    <property type="match status" value="1"/>
</dbReference>
<dbReference type="Pfam" id="PF00520">
    <property type="entry name" value="Ion_trans"/>
    <property type="match status" value="1"/>
</dbReference>
<evidence type="ECO:0000256" key="1">
    <source>
        <dbReference type="ARBA" id="ARBA00004141"/>
    </source>
</evidence>
<dbReference type="InterPro" id="IPR043203">
    <property type="entry name" value="VGCC_Ca_Na"/>
</dbReference>
<gene>
    <name evidence="7" type="ORF">GPUH_LOCUS20285</name>
</gene>
<evidence type="ECO:0000313" key="7">
    <source>
        <dbReference type="EMBL" id="VDN35707.1"/>
    </source>
</evidence>
<dbReference type="PANTHER" id="PTHR10037">
    <property type="entry name" value="VOLTAGE-GATED CATION CHANNEL CALCIUM AND SODIUM"/>
    <property type="match status" value="1"/>
</dbReference>
<dbReference type="GO" id="GO:0005248">
    <property type="term" value="F:voltage-gated sodium channel activity"/>
    <property type="evidence" value="ECO:0007669"/>
    <property type="project" value="TreeGrafter"/>
</dbReference>
<keyword evidence="2 5" id="KW-0812">Transmembrane</keyword>
<dbReference type="GO" id="GO:0008332">
    <property type="term" value="F:low voltage-gated calcium channel activity"/>
    <property type="evidence" value="ECO:0007669"/>
    <property type="project" value="TreeGrafter"/>
</dbReference>
<accession>A0A183EH43</accession>